<evidence type="ECO:0000313" key="2">
    <source>
        <dbReference type="EMBL" id="GIX90831.1"/>
    </source>
</evidence>
<accession>A0AAV4P3Q0</accession>
<proteinExistence type="predicted"/>
<evidence type="ECO:0000313" key="3">
    <source>
        <dbReference type="Proteomes" id="UP001054945"/>
    </source>
</evidence>
<gene>
    <name evidence="2" type="ORF">CEXT_468761</name>
</gene>
<comment type="caution">
    <text evidence="2">The sequence shown here is derived from an EMBL/GenBank/DDBJ whole genome shotgun (WGS) entry which is preliminary data.</text>
</comment>
<sequence length="71" mass="8093">MGEKNRTALSNVAERKKADTINAPQIRKENEKAVAFNQWNTAIHPVCQTIRRLSEQNGRLSSREQISELLC</sequence>
<protein>
    <submittedName>
        <fullName evidence="2">Uncharacterized protein</fullName>
    </submittedName>
</protein>
<dbReference type="EMBL" id="BPLR01003971">
    <property type="protein sequence ID" value="GIX90831.1"/>
    <property type="molecule type" value="Genomic_DNA"/>
</dbReference>
<keyword evidence="3" id="KW-1185">Reference proteome</keyword>
<evidence type="ECO:0000256" key="1">
    <source>
        <dbReference type="SAM" id="MobiDB-lite"/>
    </source>
</evidence>
<dbReference type="AlphaFoldDB" id="A0AAV4P3Q0"/>
<name>A0AAV4P3Q0_CAEEX</name>
<reference evidence="2 3" key="1">
    <citation type="submission" date="2021-06" db="EMBL/GenBank/DDBJ databases">
        <title>Caerostris extrusa draft genome.</title>
        <authorList>
            <person name="Kono N."/>
            <person name="Arakawa K."/>
        </authorList>
    </citation>
    <scope>NUCLEOTIDE SEQUENCE [LARGE SCALE GENOMIC DNA]</scope>
</reference>
<feature type="region of interest" description="Disordered" evidence="1">
    <location>
        <begin position="1"/>
        <end position="22"/>
    </location>
</feature>
<dbReference type="Proteomes" id="UP001054945">
    <property type="component" value="Unassembled WGS sequence"/>
</dbReference>
<organism evidence="2 3">
    <name type="scientific">Caerostris extrusa</name>
    <name type="common">Bark spider</name>
    <name type="synonym">Caerostris bankana</name>
    <dbReference type="NCBI Taxonomy" id="172846"/>
    <lineage>
        <taxon>Eukaryota</taxon>
        <taxon>Metazoa</taxon>
        <taxon>Ecdysozoa</taxon>
        <taxon>Arthropoda</taxon>
        <taxon>Chelicerata</taxon>
        <taxon>Arachnida</taxon>
        <taxon>Araneae</taxon>
        <taxon>Araneomorphae</taxon>
        <taxon>Entelegynae</taxon>
        <taxon>Araneoidea</taxon>
        <taxon>Araneidae</taxon>
        <taxon>Caerostris</taxon>
    </lineage>
</organism>